<dbReference type="RefSeq" id="WP_192765447.1">
    <property type="nucleotide sequence ID" value="NZ_JADBEB010000001.1"/>
</dbReference>
<feature type="transmembrane region" description="Helical" evidence="2">
    <location>
        <begin position="136"/>
        <end position="157"/>
    </location>
</feature>
<feature type="compositionally biased region" description="Polar residues" evidence="1">
    <location>
        <begin position="64"/>
        <end position="77"/>
    </location>
</feature>
<feature type="transmembrane region" description="Helical" evidence="2">
    <location>
        <begin position="212"/>
        <end position="231"/>
    </location>
</feature>
<protein>
    <submittedName>
        <fullName evidence="3">Uncharacterized protein</fullName>
    </submittedName>
</protein>
<name>A0A927M1R0_9ACTN</name>
<evidence type="ECO:0000256" key="2">
    <source>
        <dbReference type="SAM" id="Phobius"/>
    </source>
</evidence>
<dbReference type="EMBL" id="JADBEB010000001">
    <property type="protein sequence ID" value="MBE1485217.1"/>
    <property type="molecule type" value="Genomic_DNA"/>
</dbReference>
<dbReference type="AlphaFoldDB" id="A0A927M1R0"/>
<comment type="caution">
    <text evidence="3">The sequence shown here is derived from an EMBL/GenBank/DDBJ whole genome shotgun (WGS) entry which is preliminary data.</text>
</comment>
<feature type="transmembrane region" description="Helical" evidence="2">
    <location>
        <begin position="243"/>
        <end position="268"/>
    </location>
</feature>
<keyword evidence="2" id="KW-1133">Transmembrane helix</keyword>
<sequence length="274" mass="28620">MTTPTLNSAYPRSMEDLLPAARDLAERTGELPSRNRLMKEFKVGGPKARAILSALRQPLPDASPVTSEPSGETSQTRPETEADPGSDSSPEVASPVEKTVIDGTASESSPLPTPSVDPGASVIPERVRKPRPPVRSWVLLLLAAPAFVAIWSGWVGLGGLTGFGVVHPLPGIWDSLSINSAITLPIGVEAYAAYALRAWLSGDAVPVRARKFARVSGIGSLMLGALGQIAYHQMTAAGMTSAPAWITTVVACLPVAVLGMGAALAHLLHTNDQP</sequence>
<evidence type="ECO:0000313" key="4">
    <source>
        <dbReference type="Proteomes" id="UP000649753"/>
    </source>
</evidence>
<proteinExistence type="predicted"/>
<feature type="region of interest" description="Disordered" evidence="1">
    <location>
        <begin position="52"/>
        <end position="126"/>
    </location>
</feature>
<feature type="transmembrane region" description="Helical" evidence="2">
    <location>
        <begin position="177"/>
        <end position="200"/>
    </location>
</feature>
<keyword evidence="2" id="KW-0472">Membrane</keyword>
<organism evidence="3 4">
    <name type="scientific">Plantactinospora soyae</name>
    <dbReference type="NCBI Taxonomy" id="1544732"/>
    <lineage>
        <taxon>Bacteria</taxon>
        <taxon>Bacillati</taxon>
        <taxon>Actinomycetota</taxon>
        <taxon>Actinomycetes</taxon>
        <taxon>Micromonosporales</taxon>
        <taxon>Micromonosporaceae</taxon>
        <taxon>Plantactinospora</taxon>
    </lineage>
</organism>
<reference evidence="3" key="1">
    <citation type="submission" date="2020-10" db="EMBL/GenBank/DDBJ databases">
        <title>Sequencing the genomes of 1000 actinobacteria strains.</title>
        <authorList>
            <person name="Klenk H.-P."/>
        </authorList>
    </citation>
    <scope>NUCLEOTIDE SEQUENCE</scope>
    <source>
        <strain evidence="3">DSM 46832</strain>
    </source>
</reference>
<keyword evidence="2" id="KW-0812">Transmembrane</keyword>
<keyword evidence="4" id="KW-1185">Reference proteome</keyword>
<evidence type="ECO:0000256" key="1">
    <source>
        <dbReference type="SAM" id="MobiDB-lite"/>
    </source>
</evidence>
<evidence type="ECO:0000313" key="3">
    <source>
        <dbReference type="EMBL" id="MBE1485217.1"/>
    </source>
</evidence>
<dbReference type="Proteomes" id="UP000649753">
    <property type="component" value="Unassembled WGS sequence"/>
</dbReference>
<accession>A0A927M1R0</accession>
<gene>
    <name evidence="3" type="ORF">H4W31_000855</name>
</gene>